<proteinExistence type="predicted"/>
<dbReference type="EMBL" id="PKPP01003231">
    <property type="protein sequence ID" value="PWA70481.1"/>
    <property type="molecule type" value="Genomic_DNA"/>
</dbReference>
<dbReference type="AlphaFoldDB" id="A0A2U1NAF6"/>
<keyword evidence="2" id="KW-1185">Reference proteome</keyword>
<evidence type="ECO:0000313" key="1">
    <source>
        <dbReference type="EMBL" id="PWA70481.1"/>
    </source>
</evidence>
<accession>A0A2U1NAF6</accession>
<gene>
    <name evidence="1" type="ORF">CTI12_AA288480</name>
</gene>
<dbReference type="Proteomes" id="UP000245207">
    <property type="component" value="Unassembled WGS sequence"/>
</dbReference>
<evidence type="ECO:0000313" key="2">
    <source>
        <dbReference type="Proteomes" id="UP000245207"/>
    </source>
</evidence>
<name>A0A2U1NAF6_ARTAN</name>
<reference evidence="1 2" key="1">
    <citation type="journal article" date="2018" name="Mol. Plant">
        <title>The genome of Artemisia annua provides insight into the evolution of Asteraceae family and artemisinin biosynthesis.</title>
        <authorList>
            <person name="Shen Q."/>
            <person name="Zhang L."/>
            <person name="Liao Z."/>
            <person name="Wang S."/>
            <person name="Yan T."/>
            <person name="Shi P."/>
            <person name="Liu M."/>
            <person name="Fu X."/>
            <person name="Pan Q."/>
            <person name="Wang Y."/>
            <person name="Lv Z."/>
            <person name="Lu X."/>
            <person name="Zhang F."/>
            <person name="Jiang W."/>
            <person name="Ma Y."/>
            <person name="Chen M."/>
            <person name="Hao X."/>
            <person name="Li L."/>
            <person name="Tang Y."/>
            <person name="Lv G."/>
            <person name="Zhou Y."/>
            <person name="Sun X."/>
            <person name="Brodelius P.E."/>
            <person name="Rose J.K.C."/>
            <person name="Tang K."/>
        </authorList>
    </citation>
    <scope>NUCLEOTIDE SEQUENCE [LARGE SCALE GENOMIC DNA]</scope>
    <source>
        <strain evidence="2">cv. Huhao1</strain>
        <tissue evidence="1">Leaf</tissue>
    </source>
</reference>
<dbReference type="OrthoDB" id="5418639at2759"/>
<protein>
    <submittedName>
        <fullName evidence="1">Zinc finger, GRF-type</fullName>
    </submittedName>
</protein>
<comment type="caution">
    <text evidence="1">The sequence shown here is derived from an EMBL/GenBank/DDBJ whole genome shotgun (WGS) entry which is preliminary data.</text>
</comment>
<sequence length="137" mass="15740">MVVCTCSQQPVAKTSWTDRNPGCRFYGYPTYVSLDSNSPFLGWVDAPMCPRTLRFDYKVLTSLWWYWVVEHGDPFYHKLSLTEISQTLAENGRVLEGNLFPFSIPAIVGVQLLDDACLWSFMIYGSLVFLHRFSLDP</sequence>
<organism evidence="1 2">
    <name type="scientific">Artemisia annua</name>
    <name type="common">Sweet wormwood</name>
    <dbReference type="NCBI Taxonomy" id="35608"/>
    <lineage>
        <taxon>Eukaryota</taxon>
        <taxon>Viridiplantae</taxon>
        <taxon>Streptophyta</taxon>
        <taxon>Embryophyta</taxon>
        <taxon>Tracheophyta</taxon>
        <taxon>Spermatophyta</taxon>
        <taxon>Magnoliopsida</taxon>
        <taxon>eudicotyledons</taxon>
        <taxon>Gunneridae</taxon>
        <taxon>Pentapetalae</taxon>
        <taxon>asterids</taxon>
        <taxon>campanulids</taxon>
        <taxon>Asterales</taxon>
        <taxon>Asteraceae</taxon>
        <taxon>Asteroideae</taxon>
        <taxon>Anthemideae</taxon>
        <taxon>Artemisiinae</taxon>
        <taxon>Artemisia</taxon>
    </lineage>
</organism>